<evidence type="ECO:0000256" key="1">
    <source>
        <dbReference type="SAM" id="MobiDB-lite"/>
    </source>
</evidence>
<evidence type="ECO:0000313" key="4">
    <source>
        <dbReference type="EMBL" id="GBM58236.1"/>
    </source>
</evidence>
<comment type="caution">
    <text evidence="2">The sequence shown here is derived from an EMBL/GenBank/DDBJ whole genome shotgun (WGS) entry which is preliminary data.</text>
</comment>
<dbReference type="Proteomes" id="UP000499080">
    <property type="component" value="Unassembled WGS sequence"/>
</dbReference>
<evidence type="ECO:0000313" key="3">
    <source>
        <dbReference type="EMBL" id="GBM58199.1"/>
    </source>
</evidence>
<dbReference type="EMBL" id="BGPR01179585">
    <property type="protein sequence ID" value="GBM58289.1"/>
    <property type="molecule type" value="Genomic_DNA"/>
</dbReference>
<feature type="compositionally biased region" description="Basic and acidic residues" evidence="1">
    <location>
        <begin position="34"/>
        <end position="46"/>
    </location>
</feature>
<dbReference type="OrthoDB" id="6779804at2759"/>
<evidence type="ECO:0008006" key="7">
    <source>
        <dbReference type="Google" id="ProtNLM"/>
    </source>
</evidence>
<evidence type="ECO:0000313" key="5">
    <source>
        <dbReference type="EMBL" id="GBM58289.1"/>
    </source>
</evidence>
<reference evidence="2 6" key="1">
    <citation type="journal article" date="2019" name="Sci. Rep.">
        <title>Orb-weaving spider Araneus ventricosus genome elucidates the spidroin gene catalogue.</title>
        <authorList>
            <person name="Kono N."/>
            <person name="Nakamura H."/>
            <person name="Ohtoshi R."/>
            <person name="Moran D.A.P."/>
            <person name="Shinohara A."/>
            <person name="Yoshida Y."/>
            <person name="Fujiwara M."/>
            <person name="Mori M."/>
            <person name="Tomita M."/>
            <person name="Arakawa K."/>
        </authorList>
    </citation>
    <scope>NUCLEOTIDE SEQUENCE [LARGE SCALE GENOMIC DNA]</scope>
</reference>
<dbReference type="EMBL" id="BGPR01179555">
    <property type="protein sequence ID" value="GBM58190.1"/>
    <property type="molecule type" value="Genomic_DNA"/>
</dbReference>
<sequence>MERLPKLLAVVNTDEYSDFDNEDNGPEDDLDDNFSDHESFSEHDTDTDSEEDGDFGNEEVNNWNWFTSNDVVQLGKRKFRQNILTRFHNIVSLLPGTKEPKKSVTSPVKSWESFKNDNMIQLIVECTNIFIEKCALNFSRESDAQKRTL</sequence>
<organism evidence="2 6">
    <name type="scientific">Araneus ventricosus</name>
    <name type="common">Orbweaver spider</name>
    <name type="synonym">Epeira ventricosa</name>
    <dbReference type="NCBI Taxonomy" id="182803"/>
    <lineage>
        <taxon>Eukaryota</taxon>
        <taxon>Metazoa</taxon>
        <taxon>Ecdysozoa</taxon>
        <taxon>Arthropoda</taxon>
        <taxon>Chelicerata</taxon>
        <taxon>Arachnida</taxon>
        <taxon>Araneae</taxon>
        <taxon>Araneomorphae</taxon>
        <taxon>Entelegynae</taxon>
        <taxon>Araneoidea</taxon>
        <taxon>Araneidae</taxon>
        <taxon>Araneus</taxon>
    </lineage>
</organism>
<name>A0A4Y2GWM8_ARAVE</name>
<dbReference type="EMBL" id="BGPR01179558">
    <property type="protein sequence ID" value="GBM58199.1"/>
    <property type="molecule type" value="Genomic_DNA"/>
</dbReference>
<evidence type="ECO:0000313" key="6">
    <source>
        <dbReference type="Proteomes" id="UP000499080"/>
    </source>
</evidence>
<keyword evidence="6" id="KW-1185">Reference proteome</keyword>
<gene>
    <name evidence="5" type="ORF">AVEN_134631_1</name>
    <name evidence="2" type="ORF">AVEN_242020_1</name>
    <name evidence="3" type="ORF">AVEN_261507_1</name>
    <name evidence="4" type="ORF">AVEN_35443_1</name>
</gene>
<feature type="compositionally biased region" description="Acidic residues" evidence="1">
    <location>
        <begin position="47"/>
        <end position="57"/>
    </location>
</feature>
<protein>
    <recommendedName>
        <fullName evidence="7">PiggyBac transposable element-derived protein domain-containing protein</fullName>
    </recommendedName>
</protein>
<dbReference type="AlphaFoldDB" id="A0A4Y2GWM8"/>
<evidence type="ECO:0000313" key="2">
    <source>
        <dbReference type="EMBL" id="GBM58190.1"/>
    </source>
</evidence>
<dbReference type="EMBL" id="BGPR01179567">
    <property type="protein sequence ID" value="GBM58236.1"/>
    <property type="molecule type" value="Genomic_DNA"/>
</dbReference>
<proteinExistence type="predicted"/>
<feature type="region of interest" description="Disordered" evidence="1">
    <location>
        <begin position="14"/>
        <end position="60"/>
    </location>
</feature>
<accession>A0A4Y2GWM8</accession>
<feature type="compositionally biased region" description="Acidic residues" evidence="1">
    <location>
        <begin position="15"/>
        <end position="33"/>
    </location>
</feature>